<comment type="similarity">
    <text evidence="2 4">Belongs to the pyridoxal phosphate-binding protein YggS/PROSC family.</text>
</comment>
<dbReference type="PANTHER" id="PTHR10146:SF14">
    <property type="entry name" value="PYRIDOXAL PHOSPHATE HOMEOSTASIS PROTEIN"/>
    <property type="match status" value="1"/>
</dbReference>
<evidence type="ECO:0000313" key="7">
    <source>
        <dbReference type="Proteomes" id="UP000294530"/>
    </source>
</evidence>
<feature type="modified residue" description="N6-(pyridoxal phosphate)lysine" evidence="2 3">
    <location>
        <position position="34"/>
    </location>
</feature>
<dbReference type="KEGG" id="blac:94347694"/>
<organism evidence="6 7">
    <name type="scientific">Bremia lactucae</name>
    <name type="common">Lettuce downy mildew</name>
    <dbReference type="NCBI Taxonomy" id="4779"/>
    <lineage>
        <taxon>Eukaryota</taxon>
        <taxon>Sar</taxon>
        <taxon>Stramenopiles</taxon>
        <taxon>Oomycota</taxon>
        <taxon>Peronosporomycetes</taxon>
        <taxon>Peronosporales</taxon>
        <taxon>Peronosporaceae</taxon>
        <taxon>Bremia</taxon>
    </lineage>
</organism>
<evidence type="ECO:0000256" key="4">
    <source>
        <dbReference type="RuleBase" id="RU004514"/>
    </source>
</evidence>
<dbReference type="GO" id="GO:0030170">
    <property type="term" value="F:pyridoxal phosphate binding"/>
    <property type="evidence" value="ECO:0007669"/>
    <property type="project" value="UniProtKB-UniRule"/>
</dbReference>
<dbReference type="InterPro" id="IPR011078">
    <property type="entry name" value="PyrdxlP_homeostasis"/>
</dbReference>
<evidence type="ECO:0000313" key="6">
    <source>
        <dbReference type="EMBL" id="TDH69313.1"/>
    </source>
</evidence>
<dbReference type="PANTHER" id="PTHR10146">
    <property type="entry name" value="PROLINE SYNTHETASE CO-TRANSCRIBED BACTERIAL HOMOLOG PROTEIN"/>
    <property type="match status" value="1"/>
</dbReference>
<dbReference type="FunFam" id="3.20.20.10:FF:000007">
    <property type="entry name" value="Pyridoxal phosphate homeostasis protein"/>
    <property type="match status" value="1"/>
</dbReference>
<dbReference type="PIRSF" id="PIRSF004848">
    <property type="entry name" value="YBL036c_PLPDEIII"/>
    <property type="match status" value="1"/>
</dbReference>
<dbReference type="InterPro" id="IPR001608">
    <property type="entry name" value="Ala_racemase_N"/>
</dbReference>
<keyword evidence="1 2" id="KW-0663">Pyridoxal phosphate</keyword>
<evidence type="ECO:0000259" key="5">
    <source>
        <dbReference type="Pfam" id="PF01168"/>
    </source>
</evidence>
<sequence>MPVAKNLLVVRNKVAEAVAKSAWKQQCTLVAVSKTKPVEDVLEAYEAEQRHFGENYIQELIQKVPLLPADVKWHYIGHVQSNKAKALVRDVPNLFVVETVDSVKIANALNKASGVFRTEKLNVMVQVNTSDEEQKSGIDPTGSIELAHHIVTACEHLNLAGLMTIGRYGDTTSQCFERLVVCRKQVSEAIKKPETELDLSMGMSGDFELAIACGSTHVRIGSTIFGTRDYTKKD</sequence>
<dbReference type="OrthoDB" id="10264196at2759"/>
<reference evidence="6 7" key="1">
    <citation type="journal article" date="2021" name="Genome Biol.">
        <title>AFLAP: assembly-free linkage analysis pipeline using k-mers from genome sequencing data.</title>
        <authorList>
            <person name="Fletcher K."/>
            <person name="Zhang L."/>
            <person name="Gil J."/>
            <person name="Han R."/>
            <person name="Cavanaugh K."/>
            <person name="Michelmore R."/>
        </authorList>
    </citation>
    <scope>NUCLEOTIDE SEQUENCE [LARGE SCALE GENOMIC DNA]</scope>
    <source>
        <strain evidence="6 7">SF5</strain>
    </source>
</reference>
<dbReference type="CDD" id="cd06822">
    <property type="entry name" value="PLPDE_III_YBL036c_euk"/>
    <property type="match status" value="1"/>
</dbReference>
<dbReference type="EMBL" id="SHOA02000002">
    <property type="protein sequence ID" value="TDH69313.1"/>
    <property type="molecule type" value="Genomic_DNA"/>
</dbReference>
<dbReference type="Pfam" id="PF01168">
    <property type="entry name" value="Ala_racemase_N"/>
    <property type="match status" value="1"/>
</dbReference>
<evidence type="ECO:0000256" key="2">
    <source>
        <dbReference type="HAMAP-Rule" id="MF_03225"/>
    </source>
</evidence>
<dbReference type="AlphaFoldDB" id="A0A976IED7"/>
<dbReference type="Gene3D" id="3.20.20.10">
    <property type="entry name" value="Alanine racemase"/>
    <property type="match status" value="1"/>
</dbReference>
<comment type="function">
    <text evidence="2">Pyridoxal 5'-phosphate (PLP)-binding protein, which may be involved in intracellular homeostatic regulation of pyridoxal 5'-phosphate (PLP), the active form of vitamin B6.</text>
</comment>
<dbReference type="InterPro" id="IPR029066">
    <property type="entry name" value="PLP-binding_barrel"/>
</dbReference>
<gene>
    <name evidence="6" type="ORF">CCR75_003932</name>
</gene>
<dbReference type="GeneID" id="94347694"/>
<dbReference type="RefSeq" id="XP_067818812.1">
    <property type="nucleotide sequence ID" value="XM_067962023.1"/>
</dbReference>
<keyword evidence="7" id="KW-1185">Reference proteome</keyword>
<dbReference type="NCBIfam" id="TIGR00044">
    <property type="entry name" value="YggS family pyridoxal phosphate-dependent enzyme"/>
    <property type="match status" value="1"/>
</dbReference>
<proteinExistence type="inferred from homology"/>
<feature type="domain" description="Alanine racemase N-terminal" evidence="5">
    <location>
        <begin position="18"/>
        <end position="228"/>
    </location>
</feature>
<dbReference type="SUPFAM" id="SSF51419">
    <property type="entry name" value="PLP-binding barrel"/>
    <property type="match status" value="1"/>
</dbReference>
<accession>A0A976IED7</accession>
<comment type="caution">
    <text evidence="6">The sequence shown here is derived from an EMBL/GenBank/DDBJ whole genome shotgun (WGS) entry which is preliminary data.</text>
</comment>
<evidence type="ECO:0000256" key="1">
    <source>
        <dbReference type="ARBA" id="ARBA00022898"/>
    </source>
</evidence>
<evidence type="ECO:0000256" key="3">
    <source>
        <dbReference type="PIRSR" id="PIRSR004848-1"/>
    </source>
</evidence>
<comment type="cofactor">
    <cofactor evidence="3">
        <name>pyridoxal 5'-phosphate</name>
        <dbReference type="ChEBI" id="CHEBI:597326"/>
    </cofactor>
</comment>
<protein>
    <recommendedName>
        <fullName evidence="2">Pyridoxal phosphate homeostasis protein</fullName>
        <shortName evidence="2">PLP homeostasis protein</shortName>
    </recommendedName>
</protein>
<dbReference type="HAMAP" id="MF_02087">
    <property type="entry name" value="PLP_homeostasis"/>
    <property type="match status" value="1"/>
</dbReference>
<dbReference type="Proteomes" id="UP000294530">
    <property type="component" value="Unassembled WGS sequence"/>
</dbReference>
<name>A0A976IED7_BRELC</name>